<reference evidence="2" key="1">
    <citation type="submission" date="2021-01" db="EMBL/GenBank/DDBJ databases">
        <authorList>
            <consortium name="Genoscope - CEA"/>
            <person name="William W."/>
        </authorList>
    </citation>
    <scope>NUCLEOTIDE SEQUENCE</scope>
</reference>
<gene>
    <name evidence="2" type="ORF">PPENT_87.1.T0950161</name>
</gene>
<sequence>MEFLKINDLSNYFCNLNSSYILVYYVKNFIVYDSPITIIQNKYSLENPLLLVQNISFGTFYVSKDINLFYFSLMFQQGLPYSIENALFNESSLQSIRSKLVLEKQMGMQWGQQIFICKISYHFNYTTIIQIANQTFTINDTNQIIQFKTEFNPQNSKIFFSTQVNQFLIIQNKTIRAFSFDKKVNLVWIMKIHNNITNIFRYQNILLIQLGDCIDIEIDLNSLTRKQINNSLQFNCTYYLNSYFQIKIYRQEINLYSMFSYHLRIICNEIVEFVPVVIYKRLIIFELIDNKIQIKLYITRFGQFNFLFYLPLYEFQILYPLEYRIEKSQIAIVASNQMDQEFVLVYDIKNQVANCLVKVIRIDNKNYYFNFLSEFQIFVVFQQQLIILFLSCLELQFSNQHLTFDNLISQEDLLLQIISDIYNQSLQIQLKVISINMNYKIQIKDVMIPFQYQINQQLQIKSFNLLNIYGNIDFMIKISENNTQRLEPMQINYAFSCSRFFLNSTCIIKNNIIFNTFDNSIQMEIPESCVNLLFVQDKKDYFSFYCWFDQTSFERLDVNIYGVILKEKTLKISDFNINLYMINQTQFLQNVIITYSHNISNQMQIWFVKEDSVNLYFHKSNSRFNTATVIYLNNHYIIFYTFLEENKNIILCAILMDDLLNIQNQIQIELTEIIKDYNFVIFQQLIELKFIEYNLNGMILNADSIFCFAILSCIRLNLDVDFQLKIIKSQINNYIRFPENALCYFNCFQGNQQNIILTLIKDNNRVSYFYNLTQKILIDSYYQYSVQNVYFQQYNKSHYILINKKNNTYEVNLLYLSGYQIQCQDQCQTNVEIIQIYNQISNLYLEFHSNQDQNLLMNNSKNYIQIIICLNNFIFLLSFLIYRKKRRNQLK</sequence>
<keyword evidence="3" id="KW-1185">Reference proteome</keyword>
<evidence type="ECO:0000313" key="2">
    <source>
        <dbReference type="EMBL" id="CAD8190155.1"/>
    </source>
</evidence>
<name>A0A8S1WNW0_9CILI</name>
<dbReference type="AlphaFoldDB" id="A0A8S1WNW0"/>
<evidence type="ECO:0000256" key="1">
    <source>
        <dbReference type="SAM" id="Phobius"/>
    </source>
</evidence>
<protein>
    <recommendedName>
        <fullName evidence="4">Transmembrane protein</fullName>
    </recommendedName>
</protein>
<dbReference type="Proteomes" id="UP000689195">
    <property type="component" value="Unassembled WGS sequence"/>
</dbReference>
<feature type="transmembrane region" description="Helical" evidence="1">
    <location>
        <begin position="863"/>
        <end position="882"/>
    </location>
</feature>
<keyword evidence="1" id="KW-1133">Transmembrane helix</keyword>
<proteinExistence type="predicted"/>
<keyword evidence="1" id="KW-0472">Membrane</keyword>
<organism evidence="2 3">
    <name type="scientific">Paramecium pentaurelia</name>
    <dbReference type="NCBI Taxonomy" id="43138"/>
    <lineage>
        <taxon>Eukaryota</taxon>
        <taxon>Sar</taxon>
        <taxon>Alveolata</taxon>
        <taxon>Ciliophora</taxon>
        <taxon>Intramacronucleata</taxon>
        <taxon>Oligohymenophorea</taxon>
        <taxon>Peniculida</taxon>
        <taxon>Parameciidae</taxon>
        <taxon>Paramecium</taxon>
    </lineage>
</organism>
<evidence type="ECO:0000313" key="3">
    <source>
        <dbReference type="Proteomes" id="UP000689195"/>
    </source>
</evidence>
<accession>A0A8S1WNW0</accession>
<comment type="caution">
    <text evidence="2">The sequence shown here is derived from an EMBL/GenBank/DDBJ whole genome shotgun (WGS) entry which is preliminary data.</text>
</comment>
<evidence type="ECO:0008006" key="4">
    <source>
        <dbReference type="Google" id="ProtNLM"/>
    </source>
</evidence>
<dbReference type="EMBL" id="CAJJDO010000095">
    <property type="protein sequence ID" value="CAD8190155.1"/>
    <property type="molecule type" value="Genomic_DNA"/>
</dbReference>
<keyword evidence="1" id="KW-0812">Transmembrane</keyword>